<sequence length="103" mass="11249">MGIKYLDGAMVPRAVARHVDHRCEPRVDTPAQAAVVWLRGRRHPVQLLNLSASGAMFTFRLIPHIGETIRIELSGHGDVSARVCWVRDGHVGVSFAAPLACAE</sequence>
<feature type="domain" description="PilZ" evidence="1">
    <location>
        <begin position="21"/>
        <end position="95"/>
    </location>
</feature>
<dbReference type="GO" id="GO:0035438">
    <property type="term" value="F:cyclic-di-GMP binding"/>
    <property type="evidence" value="ECO:0007669"/>
    <property type="project" value="InterPro"/>
</dbReference>
<dbReference type="KEGG" id="ssau:H8M03_08370"/>
<proteinExistence type="predicted"/>
<evidence type="ECO:0000313" key="3">
    <source>
        <dbReference type="Proteomes" id="UP000515861"/>
    </source>
</evidence>
<gene>
    <name evidence="2" type="ORF">H8M03_08370</name>
</gene>
<reference evidence="2 3" key="1">
    <citation type="submission" date="2020-08" db="EMBL/GenBank/DDBJ databases">
        <title>Sphingomonas sp. sand1-3 16S ribosomal RNA gene Genome sequencing and assembly.</title>
        <authorList>
            <person name="Kang M."/>
        </authorList>
    </citation>
    <scope>NUCLEOTIDE SEQUENCE [LARGE SCALE GENOMIC DNA]</scope>
    <source>
        <strain evidence="3">sand1-3</strain>
    </source>
</reference>
<evidence type="ECO:0000259" key="1">
    <source>
        <dbReference type="Pfam" id="PF07238"/>
    </source>
</evidence>
<organism evidence="2 3">
    <name type="scientific">Sphingomonas sabuli</name>
    <dbReference type="NCBI Taxonomy" id="2764186"/>
    <lineage>
        <taxon>Bacteria</taxon>
        <taxon>Pseudomonadati</taxon>
        <taxon>Pseudomonadota</taxon>
        <taxon>Alphaproteobacteria</taxon>
        <taxon>Sphingomonadales</taxon>
        <taxon>Sphingomonadaceae</taxon>
        <taxon>Sphingomonas</taxon>
    </lineage>
</organism>
<dbReference type="InterPro" id="IPR009875">
    <property type="entry name" value="PilZ_domain"/>
</dbReference>
<dbReference type="AlphaFoldDB" id="A0A7G9L098"/>
<dbReference type="RefSeq" id="WP_187479002.1">
    <property type="nucleotide sequence ID" value="NZ_CP060697.1"/>
</dbReference>
<keyword evidence="3" id="KW-1185">Reference proteome</keyword>
<dbReference type="Pfam" id="PF07238">
    <property type="entry name" value="PilZ"/>
    <property type="match status" value="1"/>
</dbReference>
<protein>
    <submittedName>
        <fullName evidence="2">PilZ domain-containing protein</fullName>
    </submittedName>
</protein>
<accession>A0A7G9L098</accession>
<dbReference type="SUPFAM" id="SSF141371">
    <property type="entry name" value="PilZ domain-like"/>
    <property type="match status" value="1"/>
</dbReference>
<dbReference type="Gene3D" id="2.40.10.220">
    <property type="entry name" value="predicted glycosyltransferase like domains"/>
    <property type="match status" value="1"/>
</dbReference>
<dbReference type="EMBL" id="CP060697">
    <property type="protein sequence ID" value="QNM82047.1"/>
    <property type="molecule type" value="Genomic_DNA"/>
</dbReference>
<dbReference type="Proteomes" id="UP000515861">
    <property type="component" value="Chromosome"/>
</dbReference>
<evidence type="ECO:0000313" key="2">
    <source>
        <dbReference type="EMBL" id="QNM82047.1"/>
    </source>
</evidence>
<name>A0A7G9L098_9SPHN</name>